<protein>
    <submittedName>
        <fullName evidence="1">Uncharacterized protein</fullName>
    </submittedName>
</protein>
<reference evidence="1" key="1">
    <citation type="submission" date="2014-11" db="EMBL/GenBank/DDBJ databases">
        <authorList>
            <person name="Amaro Gonzalez C."/>
        </authorList>
    </citation>
    <scope>NUCLEOTIDE SEQUENCE</scope>
</reference>
<sequence length="40" mass="4659">MEKGLCLHTLHLETSNKFTPPRLFLSRTPTRDHQRLLPAC</sequence>
<evidence type="ECO:0000313" key="1">
    <source>
        <dbReference type="EMBL" id="JAH25966.1"/>
    </source>
</evidence>
<organism evidence="1">
    <name type="scientific">Anguilla anguilla</name>
    <name type="common">European freshwater eel</name>
    <name type="synonym">Muraena anguilla</name>
    <dbReference type="NCBI Taxonomy" id="7936"/>
    <lineage>
        <taxon>Eukaryota</taxon>
        <taxon>Metazoa</taxon>
        <taxon>Chordata</taxon>
        <taxon>Craniata</taxon>
        <taxon>Vertebrata</taxon>
        <taxon>Euteleostomi</taxon>
        <taxon>Actinopterygii</taxon>
        <taxon>Neopterygii</taxon>
        <taxon>Teleostei</taxon>
        <taxon>Anguilliformes</taxon>
        <taxon>Anguillidae</taxon>
        <taxon>Anguilla</taxon>
    </lineage>
</organism>
<dbReference type="EMBL" id="GBXM01082611">
    <property type="protein sequence ID" value="JAH25966.1"/>
    <property type="molecule type" value="Transcribed_RNA"/>
</dbReference>
<accession>A0A0E9R9Z2</accession>
<proteinExistence type="predicted"/>
<name>A0A0E9R9Z2_ANGAN</name>
<reference evidence="1" key="2">
    <citation type="journal article" date="2015" name="Fish Shellfish Immunol.">
        <title>Early steps in the European eel (Anguilla anguilla)-Vibrio vulnificus interaction in the gills: Role of the RtxA13 toxin.</title>
        <authorList>
            <person name="Callol A."/>
            <person name="Pajuelo D."/>
            <person name="Ebbesson L."/>
            <person name="Teles M."/>
            <person name="MacKenzie S."/>
            <person name="Amaro C."/>
        </authorList>
    </citation>
    <scope>NUCLEOTIDE SEQUENCE</scope>
</reference>
<dbReference type="AlphaFoldDB" id="A0A0E9R9Z2"/>